<proteinExistence type="predicted"/>
<organism evidence="2 3">
    <name type="scientific">Datura stramonium</name>
    <name type="common">Jimsonweed</name>
    <name type="synonym">Common thornapple</name>
    <dbReference type="NCBI Taxonomy" id="4076"/>
    <lineage>
        <taxon>Eukaryota</taxon>
        <taxon>Viridiplantae</taxon>
        <taxon>Streptophyta</taxon>
        <taxon>Embryophyta</taxon>
        <taxon>Tracheophyta</taxon>
        <taxon>Spermatophyta</taxon>
        <taxon>Magnoliopsida</taxon>
        <taxon>eudicotyledons</taxon>
        <taxon>Gunneridae</taxon>
        <taxon>Pentapetalae</taxon>
        <taxon>asterids</taxon>
        <taxon>lamiids</taxon>
        <taxon>Solanales</taxon>
        <taxon>Solanaceae</taxon>
        <taxon>Solanoideae</taxon>
        <taxon>Datureae</taxon>
        <taxon>Datura</taxon>
    </lineage>
</organism>
<dbReference type="Gene3D" id="1.50.10.130">
    <property type="entry name" value="Terpene synthase, N-terminal domain"/>
    <property type="match status" value="1"/>
</dbReference>
<dbReference type="Pfam" id="PF01397">
    <property type="entry name" value="Terpene_synth"/>
    <property type="match status" value="1"/>
</dbReference>
<dbReference type="InterPro" id="IPR036965">
    <property type="entry name" value="Terpene_synth_N_sf"/>
</dbReference>
<dbReference type="EMBL" id="JACEIK010000002">
    <property type="protein sequence ID" value="MCD7445892.1"/>
    <property type="molecule type" value="Genomic_DNA"/>
</dbReference>
<evidence type="ECO:0000313" key="2">
    <source>
        <dbReference type="EMBL" id="MCD7445892.1"/>
    </source>
</evidence>
<name>A0ABS8RG32_DATST</name>
<keyword evidence="3" id="KW-1185">Reference proteome</keyword>
<feature type="domain" description="Terpene synthase N-terminal" evidence="1">
    <location>
        <begin position="37"/>
        <end position="143"/>
    </location>
</feature>
<dbReference type="PANTHER" id="PTHR31225">
    <property type="entry name" value="OS04G0344100 PROTEIN-RELATED"/>
    <property type="match status" value="1"/>
</dbReference>
<accession>A0ABS8RG32</accession>
<dbReference type="SUPFAM" id="SSF48239">
    <property type="entry name" value="Terpenoid cyclases/Protein prenyltransferases"/>
    <property type="match status" value="1"/>
</dbReference>
<dbReference type="Proteomes" id="UP000823775">
    <property type="component" value="Unassembled WGS sequence"/>
</dbReference>
<dbReference type="InterPro" id="IPR001906">
    <property type="entry name" value="Terpene_synth_N"/>
</dbReference>
<comment type="caution">
    <text evidence="2">The sequence shown here is derived from an EMBL/GenBank/DDBJ whole genome shotgun (WGS) entry which is preliminary data.</text>
</comment>
<sequence>MACRNIVSIFSTMQTQKHHSIEKQNHPERISTYKPNIWKYDHLLSLTSQYSEGKYKVEAEKLKEEVSCEFSKSVSSPVAQLELVDRIDKLGLSGYFEVETKKALENTIMYMKSYYSRSKEEEDLYATALCFRLLREHGYPASQGPHHQLNYLVVQWLS</sequence>
<dbReference type="InterPro" id="IPR008930">
    <property type="entry name" value="Terpenoid_cyclase/PrenylTrfase"/>
</dbReference>
<protein>
    <recommendedName>
        <fullName evidence="1">Terpene synthase N-terminal domain-containing protein</fullName>
    </recommendedName>
</protein>
<dbReference type="PANTHER" id="PTHR31225:SF94">
    <property type="entry name" value="ALPHA-FARNESENE SYNTHASE"/>
    <property type="match status" value="1"/>
</dbReference>
<evidence type="ECO:0000313" key="3">
    <source>
        <dbReference type="Proteomes" id="UP000823775"/>
    </source>
</evidence>
<reference evidence="2 3" key="1">
    <citation type="journal article" date="2021" name="BMC Genomics">
        <title>Datura genome reveals duplications of psychoactive alkaloid biosynthetic genes and high mutation rate following tissue culture.</title>
        <authorList>
            <person name="Rajewski A."/>
            <person name="Carter-House D."/>
            <person name="Stajich J."/>
            <person name="Litt A."/>
        </authorList>
    </citation>
    <scope>NUCLEOTIDE SEQUENCE [LARGE SCALE GENOMIC DNA]</scope>
    <source>
        <strain evidence="2">AR-01</strain>
    </source>
</reference>
<gene>
    <name evidence="2" type="ORF">HAX54_015617</name>
</gene>
<evidence type="ECO:0000259" key="1">
    <source>
        <dbReference type="Pfam" id="PF01397"/>
    </source>
</evidence>
<dbReference type="InterPro" id="IPR050148">
    <property type="entry name" value="Terpene_synthase-like"/>
</dbReference>